<dbReference type="GO" id="GO:0005886">
    <property type="term" value="C:plasma membrane"/>
    <property type="evidence" value="ECO:0007669"/>
    <property type="project" value="UniProtKB-SubCell"/>
</dbReference>
<dbReference type="InterPro" id="IPR035906">
    <property type="entry name" value="MetI-like_sf"/>
</dbReference>
<dbReference type="PANTHER" id="PTHR43163">
    <property type="entry name" value="DIPEPTIDE TRANSPORT SYSTEM PERMEASE PROTEIN DPPB-RELATED"/>
    <property type="match status" value="1"/>
</dbReference>
<dbReference type="Pfam" id="PF19300">
    <property type="entry name" value="BPD_transp_1_N"/>
    <property type="match status" value="1"/>
</dbReference>
<dbReference type="PROSITE" id="PS50928">
    <property type="entry name" value="ABC_TM1"/>
    <property type="match status" value="1"/>
</dbReference>
<evidence type="ECO:0000313" key="14">
    <source>
        <dbReference type="EMBL" id="EEZ28789.1"/>
    </source>
</evidence>
<dbReference type="RefSeq" id="WP_002965839.1">
    <property type="nucleotide sequence ID" value="NZ_EQ999534.1"/>
</dbReference>
<feature type="transmembrane region" description="Helical" evidence="12">
    <location>
        <begin position="134"/>
        <end position="160"/>
    </location>
</feature>
<evidence type="ECO:0000256" key="12">
    <source>
        <dbReference type="RuleBase" id="RU363032"/>
    </source>
</evidence>
<dbReference type="EMBL" id="EQ999534">
    <property type="protein sequence ID" value="EEZ28789.1"/>
    <property type="molecule type" value="Genomic_DNA"/>
</dbReference>
<evidence type="ECO:0000256" key="11">
    <source>
        <dbReference type="ARBA" id="ARBA00025454"/>
    </source>
</evidence>
<keyword evidence="3" id="KW-1003">Cell membrane</keyword>
<feature type="transmembrane region" description="Helical" evidence="12">
    <location>
        <begin position="172"/>
        <end position="190"/>
    </location>
</feature>
<name>A0A0E1WXR7_9HYPH</name>
<dbReference type="PANTHER" id="PTHR43163:SF6">
    <property type="entry name" value="DIPEPTIDE TRANSPORT SYSTEM PERMEASE PROTEIN DPPB-RELATED"/>
    <property type="match status" value="1"/>
</dbReference>
<dbReference type="HOGENOM" id="CLU_036879_0_2_5"/>
<gene>
    <name evidence="14" type="ORF">BALG_02142</name>
</gene>
<evidence type="ECO:0000256" key="4">
    <source>
        <dbReference type="ARBA" id="ARBA00022596"/>
    </source>
</evidence>
<reference evidence="14" key="1">
    <citation type="submission" date="2009-01" db="EMBL/GenBank/DDBJ databases">
        <title>The Genome Sequence of Brucella pinnipedialis M292/94/1.</title>
        <authorList>
            <consortium name="The Broad Institute Genome Sequencing Platform"/>
            <person name="Ward D."/>
            <person name="Young S.K."/>
            <person name="Kodira C.D."/>
            <person name="Zeng Q."/>
            <person name="Koehrsen M."/>
            <person name="Alvarado L."/>
            <person name="Berlin A."/>
            <person name="Borenstein D."/>
            <person name="Chen Z."/>
            <person name="Engels R."/>
            <person name="Freedman E."/>
            <person name="Gellesch M."/>
            <person name="Goldberg J."/>
            <person name="Griggs A."/>
            <person name="Gujja S."/>
            <person name="Heiman D."/>
            <person name="Hepburn T."/>
            <person name="Howarth C."/>
            <person name="Jen D."/>
            <person name="Larson L."/>
            <person name="Lewis B."/>
            <person name="Mehta T."/>
            <person name="Park D."/>
            <person name="Pearson M."/>
            <person name="Roberts A."/>
            <person name="Saif S."/>
            <person name="Shea T."/>
            <person name="Shenoy N."/>
            <person name="Sisk P."/>
            <person name="Stolte C."/>
            <person name="Sykes S."/>
            <person name="Walk T."/>
            <person name="White J."/>
            <person name="Yandava C."/>
            <person name="Whatmore A.M."/>
            <person name="Perrett L.L."/>
            <person name="O'Callaghan D."/>
            <person name="Nusbaum C."/>
            <person name="Galagan J."/>
            <person name="Birren B."/>
        </authorList>
    </citation>
    <scope>NUCLEOTIDE SEQUENCE [LARGE SCALE GENOMIC DNA]</scope>
    <source>
        <strain evidence="14">M292/94/1</strain>
    </source>
</reference>
<evidence type="ECO:0000256" key="5">
    <source>
        <dbReference type="ARBA" id="ARBA00022692"/>
    </source>
</evidence>
<evidence type="ECO:0000256" key="10">
    <source>
        <dbReference type="ARBA" id="ARBA00024202"/>
    </source>
</evidence>
<dbReference type="InterPro" id="IPR045621">
    <property type="entry name" value="BPD_transp_1_N"/>
</dbReference>
<dbReference type="NCBIfam" id="NF007677">
    <property type="entry name" value="PRK10352.1"/>
    <property type="match status" value="1"/>
</dbReference>
<organism evidence="14">
    <name type="scientific">Brucella pinnipedialis M292/94/1</name>
    <dbReference type="NCBI Taxonomy" id="520462"/>
    <lineage>
        <taxon>Bacteria</taxon>
        <taxon>Pseudomonadati</taxon>
        <taxon>Pseudomonadota</taxon>
        <taxon>Alphaproteobacteria</taxon>
        <taxon>Hyphomicrobiales</taxon>
        <taxon>Brucellaceae</taxon>
        <taxon>Brucella/Ochrobactrum group</taxon>
        <taxon>Brucella</taxon>
    </lineage>
</organism>
<sequence length="314" mass="34921">MFAFIIRRVILLVPMLFGASLVIFLMLRLGPSDPAMDYLRLSKVPPTPQALESARQMLGLDRAITTQYFDWLGKALHGDFGISFATQRPVLPDLLYFLPATLQLAGVALVLTLGLSIPLGMWAARHREGWQDQVVRFVAFLGVSMPNFWLGFLLVLVFSIQLGWLPPMGRGGFAHMIMPAIAISFMSLSINARLLRASMLEVSGQRHVRYARLRGLSERSVERSHVLRNAWLPIITATGMHIGELIGGTLVIESIFGWPGVGRYAVSAILNRDYPVIQCFTLVMVTIFVICNLIVDVVYAWADPRIRLSAEGAE</sequence>
<evidence type="ECO:0000256" key="1">
    <source>
        <dbReference type="ARBA" id="ARBA00004429"/>
    </source>
</evidence>
<evidence type="ECO:0000259" key="13">
    <source>
        <dbReference type="PROSITE" id="PS50928"/>
    </source>
</evidence>
<keyword evidence="2 12" id="KW-0813">Transport</keyword>
<dbReference type="Pfam" id="PF00528">
    <property type="entry name" value="BPD_transp_1"/>
    <property type="match status" value="1"/>
</dbReference>
<dbReference type="Gene3D" id="1.10.3720.10">
    <property type="entry name" value="MetI-like"/>
    <property type="match status" value="1"/>
</dbReference>
<evidence type="ECO:0000256" key="9">
    <source>
        <dbReference type="ARBA" id="ARBA00023136"/>
    </source>
</evidence>
<dbReference type="Proteomes" id="UP000004659">
    <property type="component" value="Unassembled WGS sequence"/>
</dbReference>
<dbReference type="NCBIfam" id="NF045470">
    <property type="entry name" value="Opp2B"/>
    <property type="match status" value="1"/>
</dbReference>
<comment type="similarity">
    <text evidence="10">Belongs to the binding-protein-dependent transport system permease family. OppBC subfamily.</text>
</comment>
<dbReference type="InterPro" id="IPR014156">
    <property type="entry name" value="Nickel_NikB"/>
</dbReference>
<feature type="transmembrane region" description="Helical" evidence="12">
    <location>
        <begin position="96"/>
        <end position="122"/>
    </location>
</feature>
<evidence type="ECO:0000256" key="3">
    <source>
        <dbReference type="ARBA" id="ARBA00022475"/>
    </source>
</evidence>
<evidence type="ECO:0000256" key="2">
    <source>
        <dbReference type="ARBA" id="ARBA00022448"/>
    </source>
</evidence>
<evidence type="ECO:0000256" key="8">
    <source>
        <dbReference type="ARBA" id="ARBA00023112"/>
    </source>
</evidence>
<accession>A0A0E1WXR7</accession>
<protein>
    <submittedName>
        <fullName evidence="14">Nickel transporter permease NikB</fullName>
    </submittedName>
</protein>
<dbReference type="InterPro" id="IPR000515">
    <property type="entry name" value="MetI-like"/>
</dbReference>
<keyword evidence="6 12" id="KW-1133">Transmembrane helix</keyword>
<comment type="function">
    <text evidence="11">Probably part of an ABC transporter complex that could be involved in peptide import. Probably responsible for the translocation of the substrate across the membrane.</text>
</comment>
<keyword evidence="7" id="KW-0406">Ion transport</keyword>
<dbReference type="InterPro" id="IPR050045">
    <property type="entry name" value="Opp2B"/>
</dbReference>
<evidence type="ECO:0000256" key="7">
    <source>
        <dbReference type="ARBA" id="ARBA00023065"/>
    </source>
</evidence>
<evidence type="ECO:0000256" key="6">
    <source>
        <dbReference type="ARBA" id="ARBA00022989"/>
    </source>
</evidence>
<feature type="transmembrane region" description="Helical" evidence="12">
    <location>
        <begin position="279"/>
        <end position="302"/>
    </location>
</feature>
<dbReference type="GeneID" id="93015646"/>
<dbReference type="CDD" id="cd06261">
    <property type="entry name" value="TM_PBP2"/>
    <property type="match status" value="1"/>
</dbReference>
<keyword evidence="5 12" id="KW-0812">Transmembrane</keyword>
<comment type="subcellular location">
    <subcellularLocation>
        <location evidence="1">Cell inner membrane</location>
        <topology evidence="1">Multi-pass membrane protein</topology>
    </subcellularLocation>
    <subcellularLocation>
        <location evidence="12">Cell membrane</location>
        <topology evidence="12">Multi-pass membrane protein</topology>
    </subcellularLocation>
</comment>
<proteinExistence type="inferred from homology"/>
<dbReference type="GO" id="GO:0071916">
    <property type="term" value="F:dipeptide transmembrane transporter activity"/>
    <property type="evidence" value="ECO:0007669"/>
    <property type="project" value="TreeGrafter"/>
</dbReference>
<keyword evidence="9 12" id="KW-0472">Membrane</keyword>
<dbReference type="GO" id="GO:0015099">
    <property type="term" value="F:nickel cation transmembrane transporter activity"/>
    <property type="evidence" value="ECO:0007669"/>
    <property type="project" value="InterPro"/>
</dbReference>
<feature type="domain" description="ABC transmembrane type-1" evidence="13">
    <location>
        <begin position="98"/>
        <end position="295"/>
    </location>
</feature>
<dbReference type="SUPFAM" id="SSF161098">
    <property type="entry name" value="MetI-like"/>
    <property type="match status" value="1"/>
</dbReference>
<dbReference type="AlphaFoldDB" id="A0A0E1WXR7"/>
<feature type="transmembrane region" description="Helical" evidence="12">
    <location>
        <begin position="9"/>
        <end position="29"/>
    </location>
</feature>
<dbReference type="NCBIfam" id="TIGR02789">
    <property type="entry name" value="nickel_nikB"/>
    <property type="match status" value="1"/>
</dbReference>
<keyword evidence="4" id="KW-0533">Nickel</keyword>
<keyword evidence="8" id="KW-0921">Nickel transport</keyword>